<protein>
    <submittedName>
        <fullName evidence="1">Uncharacterized protein</fullName>
    </submittedName>
</protein>
<proteinExistence type="predicted"/>
<dbReference type="EMBL" id="JAOPJF010000126">
    <property type="protein sequence ID" value="KAK1138861.1"/>
    <property type="molecule type" value="Genomic_DNA"/>
</dbReference>
<reference evidence="1 2" key="1">
    <citation type="journal article" date="2023" name="ACS Omega">
        <title>Identification of the Neoaspergillic Acid Biosynthesis Gene Cluster by Establishing an In Vitro CRISPR-Ribonucleoprotein Genetic System in Aspergillus melleus.</title>
        <authorList>
            <person name="Yuan B."/>
            <person name="Grau M.F."/>
            <person name="Murata R.M."/>
            <person name="Torok T."/>
            <person name="Venkateswaran K."/>
            <person name="Stajich J.E."/>
            <person name="Wang C.C.C."/>
        </authorList>
    </citation>
    <scope>NUCLEOTIDE SEQUENCE [LARGE SCALE GENOMIC DNA]</scope>
    <source>
        <strain evidence="1 2">IMV 1140</strain>
    </source>
</reference>
<gene>
    <name evidence="1" type="ORF">N8T08_001732</name>
</gene>
<keyword evidence="2" id="KW-1185">Reference proteome</keyword>
<evidence type="ECO:0000313" key="1">
    <source>
        <dbReference type="EMBL" id="KAK1138861.1"/>
    </source>
</evidence>
<accession>A0ACC3AMT6</accession>
<organism evidence="1 2">
    <name type="scientific">Aspergillus melleus</name>
    <dbReference type="NCBI Taxonomy" id="138277"/>
    <lineage>
        <taxon>Eukaryota</taxon>
        <taxon>Fungi</taxon>
        <taxon>Dikarya</taxon>
        <taxon>Ascomycota</taxon>
        <taxon>Pezizomycotina</taxon>
        <taxon>Eurotiomycetes</taxon>
        <taxon>Eurotiomycetidae</taxon>
        <taxon>Eurotiales</taxon>
        <taxon>Aspergillaceae</taxon>
        <taxon>Aspergillus</taxon>
        <taxon>Aspergillus subgen. Circumdati</taxon>
    </lineage>
</organism>
<evidence type="ECO:0000313" key="2">
    <source>
        <dbReference type="Proteomes" id="UP001177260"/>
    </source>
</evidence>
<sequence length="124" mass="13810">MPINWNSETDAKLFLGVLAQLKGLKMKLDYEALAAYMGPDCTPCAIGNRIVRLRHKAESVELSTTPKTTPSSSPRKRKAASTPKTPTKKNTDKGKDKVVEEYDSETEMEEKPLKIEIKDEAEEA</sequence>
<dbReference type="Proteomes" id="UP001177260">
    <property type="component" value="Unassembled WGS sequence"/>
</dbReference>
<comment type="caution">
    <text evidence="1">The sequence shown here is derived from an EMBL/GenBank/DDBJ whole genome shotgun (WGS) entry which is preliminary data.</text>
</comment>
<name>A0ACC3AMT6_9EURO</name>